<dbReference type="Pfam" id="PF16554">
    <property type="entry name" value="OAM_dimer"/>
    <property type="match status" value="1"/>
</dbReference>
<evidence type="ECO:0000259" key="1">
    <source>
        <dbReference type="PROSITE" id="PS51332"/>
    </source>
</evidence>
<dbReference type="GO" id="GO:0046983">
    <property type="term" value="F:protein dimerization activity"/>
    <property type="evidence" value="ECO:0007669"/>
    <property type="project" value="InterPro"/>
</dbReference>
<dbReference type="PROSITE" id="PS51332">
    <property type="entry name" value="B12_BINDING"/>
    <property type="match status" value="1"/>
</dbReference>
<name>A0A1G5HQ56_9BACT</name>
<dbReference type="InterPro" id="IPR036843">
    <property type="entry name" value="KamE_N_sf"/>
</dbReference>
<dbReference type="GO" id="GO:0031419">
    <property type="term" value="F:cobalamin binding"/>
    <property type="evidence" value="ECO:0007669"/>
    <property type="project" value="InterPro"/>
</dbReference>
<keyword evidence="3" id="KW-1185">Reference proteome</keyword>
<feature type="domain" description="B12-binding" evidence="1">
    <location>
        <begin position="104"/>
        <end position="247"/>
    </location>
</feature>
<dbReference type="GO" id="GO:0046872">
    <property type="term" value="F:metal ion binding"/>
    <property type="evidence" value="ECO:0007669"/>
    <property type="project" value="InterPro"/>
</dbReference>
<dbReference type="Gene3D" id="3.40.50.280">
    <property type="entry name" value="Cobalamin-binding domain"/>
    <property type="match status" value="1"/>
</dbReference>
<dbReference type="InterPro" id="IPR036724">
    <property type="entry name" value="Cobalamin-bd_sf"/>
</dbReference>
<dbReference type="EMBL" id="FMUX01000015">
    <property type="protein sequence ID" value="SCY66015.1"/>
    <property type="molecule type" value="Genomic_DNA"/>
</dbReference>
<dbReference type="SUPFAM" id="SSF117778">
    <property type="entry name" value="D-lysine 5,6-aminomutase beta subunit KamE, N-terminal domain"/>
    <property type="match status" value="1"/>
</dbReference>
<evidence type="ECO:0000313" key="2">
    <source>
        <dbReference type="EMBL" id="SCY66015.1"/>
    </source>
</evidence>
<dbReference type="InterPro" id="IPR006158">
    <property type="entry name" value="Cobalamin-bd"/>
</dbReference>
<gene>
    <name evidence="2" type="ORF">SAMN05216233_11566</name>
</gene>
<dbReference type="InterPro" id="IPR028991">
    <property type="entry name" value="KamE_N"/>
</dbReference>
<accession>A0A1G5HQ56</accession>
<sequence length="247" mass="27068">MSKEMIKPYGDTLNDGIVQLAFTLPVKDGARAKKAAELYAGKLGLTDVSVSFSKEIAEGFTYFVVFGKAQPELDFSQVHASEAKVERLDFYEINNLIKTKLNRKVPVVGASIGTDAHTVGIDAIMNMKGYNQDYGLERYPEIDACNMGAQVPCEELLKKAVEMDADAILVSQTVTQKDAHIRNFTEMIELLEAENMRDRFVLLAGGPRVTNDLAVELGYDAGFGPGTVPSHVGSFIATQLVKRKGRE</sequence>
<dbReference type="Gene3D" id="3.30.30.60">
    <property type="entry name" value="D-lysine 5,6-aminomutase beta subunit KamE, N-terminal domain"/>
    <property type="match status" value="1"/>
</dbReference>
<proteinExistence type="predicted"/>
<protein>
    <submittedName>
        <fullName evidence="2">Beta-lysine 5,6-aminomutase beta subunit /D-lysine 5,6-aminomutase beta subunit</fullName>
    </submittedName>
</protein>
<dbReference type="AlphaFoldDB" id="A0A1G5HQ56"/>
<dbReference type="Proteomes" id="UP000198870">
    <property type="component" value="Unassembled WGS sequence"/>
</dbReference>
<reference evidence="2 3" key="1">
    <citation type="submission" date="2016-10" db="EMBL/GenBank/DDBJ databases">
        <authorList>
            <person name="de Groot N.N."/>
        </authorList>
    </citation>
    <scope>NUCLEOTIDE SEQUENCE [LARGE SCALE GENOMIC DNA]</scope>
    <source>
        <strain evidence="2 3">AA1</strain>
    </source>
</reference>
<dbReference type="SUPFAM" id="SSF52242">
    <property type="entry name" value="Cobalamin (vitamin B12)-binding domain"/>
    <property type="match status" value="1"/>
</dbReference>
<dbReference type="RefSeq" id="WP_139164025.1">
    <property type="nucleotide sequence ID" value="NZ_FMUX01000015.1"/>
</dbReference>
<dbReference type="OrthoDB" id="9782063at2"/>
<dbReference type="Pfam" id="PF02310">
    <property type="entry name" value="B12-binding"/>
    <property type="match status" value="1"/>
</dbReference>
<evidence type="ECO:0000313" key="3">
    <source>
        <dbReference type="Proteomes" id="UP000198870"/>
    </source>
</evidence>
<organism evidence="2 3">
    <name type="scientific">Desulfoluna spongiiphila</name>
    <dbReference type="NCBI Taxonomy" id="419481"/>
    <lineage>
        <taxon>Bacteria</taxon>
        <taxon>Pseudomonadati</taxon>
        <taxon>Thermodesulfobacteriota</taxon>
        <taxon>Desulfobacteria</taxon>
        <taxon>Desulfobacterales</taxon>
        <taxon>Desulfolunaceae</taxon>
        <taxon>Desulfoluna</taxon>
    </lineage>
</organism>
<dbReference type="STRING" id="419481.SAMN05216233_11566"/>